<dbReference type="STRING" id="1447883.A0A2B7XPP4"/>
<dbReference type="PROSITE" id="PS50097">
    <property type="entry name" value="BTB"/>
    <property type="match status" value="1"/>
</dbReference>
<dbReference type="AlphaFoldDB" id="A0A2B7XPP4"/>
<keyword evidence="4" id="KW-1185">Reference proteome</keyword>
<dbReference type="Gene3D" id="3.30.710.10">
    <property type="entry name" value="Potassium Channel Kv1.1, Chain A"/>
    <property type="match status" value="1"/>
</dbReference>
<dbReference type="OrthoDB" id="4207076at2759"/>
<feature type="compositionally biased region" description="Polar residues" evidence="1">
    <location>
        <begin position="227"/>
        <end position="241"/>
    </location>
</feature>
<feature type="compositionally biased region" description="Polar residues" evidence="1">
    <location>
        <begin position="271"/>
        <end position="293"/>
    </location>
</feature>
<dbReference type="InterPro" id="IPR000210">
    <property type="entry name" value="BTB/POZ_dom"/>
</dbReference>
<comment type="caution">
    <text evidence="3">The sequence shown here is derived from an EMBL/GenBank/DDBJ whole genome shotgun (WGS) entry which is preliminary data.</text>
</comment>
<sequence length="299" mass="32417">MGFSFGTGALIIDDAEHKAEFLRGFQSLFIFNSKKNSDVTLYLGPGAFVFHAHYAILGVRTKFFDIAKERGFEESKQDEFHLTEHPTHALYRMLEYIYTSDYCADTANLGDSSGPDDVGILKHVRVYILADYFSIHDLKHLCTRKFLTWGGSTSDAFIESIGEIYSMPESASIGMRKAIVETIRGHIHDLYAKESFRKLLKEHAVLGADVVEMLLKSGSGKADASAKPTSMKLSPFQSRTPTPDPASLFASPSGFGSMATSAISTAQSSGFGIRSASSTPASQGSGFGNTSGSLFGASR</sequence>
<feature type="region of interest" description="Disordered" evidence="1">
    <location>
        <begin position="271"/>
        <end position="299"/>
    </location>
</feature>
<dbReference type="SUPFAM" id="SSF54695">
    <property type="entry name" value="POZ domain"/>
    <property type="match status" value="1"/>
</dbReference>
<dbReference type="CDD" id="cd18186">
    <property type="entry name" value="BTB_POZ_ZBTB_KLHL-like"/>
    <property type="match status" value="1"/>
</dbReference>
<protein>
    <recommendedName>
        <fullName evidence="2">BTB domain-containing protein</fullName>
    </recommendedName>
</protein>
<dbReference type="Proteomes" id="UP000224634">
    <property type="component" value="Unassembled WGS sequence"/>
</dbReference>
<feature type="domain" description="BTB" evidence="2">
    <location>
        <begin position="37"/>
        <end position="106"/>
    </location>
</feature>
<organism evidence="3 4">
    <name type="scientific">Polytolypa hystricis (strain UAMH7299)</name>
    <dbReference type="NCBI Taxonomy" id="1447883"/>
    <lineage>
        <taxon>Eukaryota</taxon>
        <taxon>Fungi</taxon>
        <taxon>Dikarya</taxon>
        <taxon>Ascomycota</taxon>
        <taxon>Pezizomycotina</taxon>
        <taxon>Eurotiomycetes</taxon>
        <taxon>Eurotiomycetidae</taxon>
        <taxon>Onygenales</taxon>
        <taxon>Onygenales incertae sedis</taxon>
        <taxon>Polytolypa</taxon>
    </lineage>
</organism>
<feature type="region of interest" description="Disordered" evidence="1">
    <location>
        <begin position="220"/>
        <end position="251"/>
    </location>
</feature>
<reference evidence="3 4" key="1">
    <citation type="submission" date="2017-10" db="EMBL/GenBank/DDBJ databases">
        <title>Comparative genomics in systemic dimorphic fungi from Ajellomycetaceae.</title>
        <authorList>
            <person name="Munoz J.F."/>
            <person name="Mcewen J.G."/>
            <person name="Clay O.K."/>
            <person name="Cuomo C.A."/>
        </authorList>
    </citation>
    <scope>NUCLEOTIDE SEQUENCE [LARGE SCALE GENOMIC DNA]</scope>
    <source>
        <strain evidence="3 4">UAMH7299</strain>
    </source>
</reference>
<evidence type="ECO:0000259" key="2">
    <source>
        <dbReference type="PROSITE" id="PS50097"/>
    </source>
</evidence>
<accession>A0A2B7XPP4</accession>
<dbReference type="Pfam" id="PF00651">
    <property type="entry name" value="BTB"/>
    <property type="match status" value="1"/>
</dbReference>
<name>A0A2B7XPP4_POLH7</name>
<evidence type="ECO:0000313" key="3">
    <source>
        <dbReference type="EMBL" id="PGH10602.1"/>
    </source>
</evidence>
<evidence type="ECO:0000256" key="1">
    <source>
        <dbReference type="SAM" id="MobiDB-lite"/>
    </source>
</evidence>
<proteinExistence type="predicted"/>
<gene>
    <name evidence="3" type="ORF">AJ80_07453</name>
</gene>
<evidence type="ECO:0000313" key="4">
    <source>
        <dbReference type="Proteomes" id="UP000224634"/>
    </source>
</evidence>
<dbReference type="PANTHER" id="PTHR47843">
    <property type="entry name" value="BTB DOMAIN-CONTAINING PROTEIN-RELATED"/>
    <property type="match status" value="1"/>
</dbReference>
<dbReference type="PANTHER" id="PTHR47843:SF5">
    <property type="entry name" value="BTB_POZ DOMAIN PROTEIN"/>
    <property type="match status" value="1"/>
</dbReference>
<dbReference type="EMBL" id="PDNA01000144">
    <property type="protein sequence ID" value="PGH10602.1"/>
    <property type="molecule type" value="Genomic_DNA"/>
</dbReference>
<dbReference type="InterPro" id="IPR011333">
    <property type="entry name" value="SKP1/BTB/POZ_sf"/>
</dbReference>